<feature type="domain" description="MAM" evidence="5">
    <location>
        <begin position="1"/>
        <end position="175"/>
    </location>
</feature>
<evidence type="ECO:0000256" key="1">
    <source>
        <dbReference type="ARBA" id="ARBA00022737"/>
    </source>
</evidence>
<evidence type="ECO:0000313" key="6">
    <source>
        <dbReference type="EMBL" id="KFO21631.1"/>
    </source>
</evidence>
<gene>
    <name evidence="6" type="ORF">H920_16983</name>
</gene>
<dbReference type="Proteomes" id="UP000028990">
    <property type="component" value="Unassembled WGS sequence"/>
</dbReference>
<dbReference type="Pfam" id="PF00057">
    <property type="entry name" value="Ldl_recept_a"/>
    <property type="match status" value="1"/>
</dbReference>
<reference evidence="6 7" key="1">
    <citation type="submission" date="2013-11" db="EMBL/GenBank/DDBJ databases">
        <title>The Damaraland mole rat (Fukomys damarensis) genome and evolution of African mole rats.</title>
        <authorList>
            <person name="Gladyshev V.N."/>
            <person name="Fang X."/>
        </authorList>
    </citation>
    <scope>NUCLEOTIDE SEQUENCE [LARGE SCALE GENOMIC DNA]</scope>
    <source>
        <tissue evidence="6">Liver</tissue>
    </source>
</reference>
<dbReference type="PROSITE" id="PS50068">
    <property type="entry name" value="LDLRA_2"/>
    <property type="match status" value="1"/>
</dbReference>
<dbReference type="Gene3D" id="4.10.400.10">
    <property type="entry name" value="Low-density Lipoprotein Receptor"/>
    <property type="match status" value="1"/>
</dbReference>
<name>A0A091DFT5_FUKDA</name>
<dbReference type="SMART" id="SM00137">
    <property type="entry name" value="MAM"/>
    <property type="match status" value="2"/>
</dbReference>
<feature type="domain" description="MAM" evidence="5">
    <location>
        <begin position="222"/>
        <end position="357"/>
    </location>
</feature>
<dbReference type="SUPFAM" id="SSF49899">
    <property type="entry name" value="Concanavalin A-like lectins/glucanases"/>
    <property type="match status" value="2"/>
</dbReference>
<dbReference type="SMART" id="SM00192">
    <property type="entry name" value="LDLa"/>
    <property type="match status" value="1"/>
</dbReference>
<evidence type="ECO:0000256" key="3">
    <source>
        <dbReference type="PROSITE-ProRule" id="PRU00124"/>
    </source>
</evidence>
<dbReference type="FunFam" id="2.60.120.200:FF:000182">
    <property type="entry name" value="MAM and LDL-receptor class A domain-containing protein 1"/>
    <property type="match status" value="1"/>
</dbReference>
<feature type="disulfide bond" evidence="3">
    <location>
        <begin position="203"/>
        <end position="218"/>
    </location>
</feature>
<organism evidence="6 7">
    <name type="scientific">Fukomys damarensis</name>
    <name type="common">Damaraland mole rat</name>
    <name type="synonym">Cryptomys damarensis</name>
    <dbReference type="NCBI Taxonomy" id="885580"/>
    <lineage>
        <taxon>Eukaryota</taxon>
        <taxon>Metazoa</taxon>
        <taxon>Chordata</taxon>
        <taxon>Craniata</taxon>
        <taxon>Vertebrata</taxon>
        <taxon>Euteleostomi</taxon>
        <taxon>Mammalia</taxon>
        <taxon>Eutheria</taxon>
        <taxon>Euarchontoglires</taxon>
        <taxon>Glires</taxon>
        <taxon>Rodentia</taxon>
        <taxon>Hystricomorpha</taxon>
        <taxon>Bathyergidae</taxon>
        <taxon>Fukomys</taxon>
    </lineage>
</organism>
<keyword evidence="7" id="KW-1185">Reference proteome</keyword>
<evidence type="ECO:0000259" key="5">
    <source>
        <dbReference type="PROSITE" id="PS50060"/>
    </source>
</evidence>
<keyword evidence="4" id="KW-0472">Membrane</keyword>
<dbReference type="PANTHER" id="PTHR23282:SF140">
    <property type="entry name" value="MAM AND LDL-RECEPTOR CLASS A DOMAIN-CONTAINING PROTEIN 1"/>
    <property type="match status" value="1"/>
</dbReference>
<dbReference type="eggNOG" id="KOG1095">
    <property type="taxonomic scope" value="Eukaryota"/>
</dbReference>
<dbReference type="PROSITE" id="PS50060">
    <property type="entry name" value="MAM_2"/>
    <property type="match status" value="2"/>
</dbReference>
<dbReference type="InterPro" id="IPR013320">
    <property type="entry name" value="ConA-like_dom_sf"/>
</dbReference>
<dbReference type="Gene3D" id="2.60.120.200">
    <property type="match status" value="2"/>
</dbReference>
<sequence>CDFEASSCRWFEAVSGDDFDWIWSSPSDLAADFEHQAPPQDHTHSTISGRVLMFCFCILIGHFMFILQKSSRFFQIAKLQSPSFSQTGPGCTLYFWFYNYGLFVGPTDLVLHLENSSDSTVLWRVLYNQGNKWSEVAIQLGRLTQPFSLSLNKVSLGIYDGVSAVDDIRFENCTLPPPAESCESPDHFWCRHTKACVEKAQLCDLVDDCGDWTDEADCEPGLQCNFENGICNWEQDTEDDFDWTRNQGPTSTINTGPMKDHTVGTAQGHYLYIESSEPQVFQNNAVLLSPVFSATDPKGCTFRLYYHMFGKRIYSLAVYQRVWSNTKGKLLWQIFGNQGNSWMRKLLSISSGQPFQVRTIGYRMYVGSARDHCVPERKASGIQSQFL</sequence>
<dbReference type="InterPro" id="IPR023415">
    <property type="entry name" value="LDLR_class-A_CS"/>
</dbReference>
<keyword evidence="1" id="KW-0677">Repeat</keyword>
<dbReference type="InterPro" id="IPR000998">
    <property type="entry name" value="MAM_dom"/>
</dbReference>
<dbReference type="Pfam" id="PF00629">
    <property type="entry name" value="MAM"/>
    <property type="match status" value="2"/>
</dbReference>
<evidence type="ECO:0000256" key="4">
    <source>
        <dbReference type="SAM" id="Phobius"/>
    </source>
</evidence>
<protein>
    <recommendedName>
        <fullName evidence="5">MAM domain-containing protein</fullName>
    </recommendedName>
</protein>
<dbReference type="PROSITE" id="PS01209">
    <property type="entry name" value="LDLRA_1"/>
    <property type="match status" value="1"/>
</dbReference>
<dbReference type="EMBL" id="KN124346">
    <property type="protein sequence ID" value="KFO21631.1"/>
    <property type="molecule type" value="Genomic_DNA"/>
</dbReference>
<dbReference type="CDD" id="cd06263">
    <property type="entry name" value="MAM"/>
    <property type="match status" value="2"/>
</dbReference>
<feature type="non-terminal residue" evidence="6">
    <location>
        <position position="1"/>
    </location>
</feature>
<dbReference type="AlphaFoldDB" id="A0A091DFT5"/>
<dbReference type="CDD" id="cd00112">
    <property type="entry name" value="LDLa"/>
    <property type="match status" value="1"/>
</dbReference>
<dbReference type="SUPFAM" id="SSF57424">
    <property type="entry name" value="LDL receptor-like module"/>
    <property type="match status" value="1"/>
</dbReference>
<evidence type="ECO:0000313" key="7">
    <source>
        <dbReference type="Proteomes" id="UP000028990"/>
    </source>
</evidence>
<accession>A0A091DFT5</accession>
<feature type="transmembrane region" description="Helical" evidence="4">
    <location>
        <begin position="47"/>
        <end position="67"/>
    </location>
</feature>
<comment type="caution">
    <text evidence="3">Lacks conserved residue(s) required for the propagation of feature annotation.</text>
</comment>
<dbReference type="GO" id="GO:0016020">
    <property type="term" value="C:membrane"/>
    <property type="evidence" value="ECO:0007669"/>
    <property type="project" value="InterPro"/>
</dbReference>
<keyword evidence="2 3" id="KW-1015">Disulfide bond</keyword>
<proteinExistence type="predicted"/>
<keyword evidence="4" id="KW-0812">Transmembrane</keyword>
<dbReference type="InterPro" id="IPR036055">
    <property type="entry name" value="LDL_receptor-like_sf"/>
</dbReference>
<evidence type="ECO:0000256" key="2">
    <source>
        <dbReference type="ARBA" id="ARBA00023157"/>
    </source>
</evidence>
<dbReference type="InterPro" id="IPR051560">
    <property type="entry name" value="MAM_domain-containing"/>
</dbReference>
<dbReference type="PANTHER" id="PTHR23282">
    <property type="entry name" value="APICAL ENDOSOMAL GLYCOPROTEIN PRECURSOR"/>
    <property type="match status" value="1"/>
</dbReference>
<dbReference type="InterPro" id="IPR002172">
    <property type="entry name" value="LDrepeatLR_classA_rpt"/>
</dbReference>
<keyword evidence="4" id="KW-1133">Transmembrane helix</keyword>